<keyword evidence="2" id="KW-0472">Membrane</keyword>
<dbReference type="Proteomes" id="UP000278823">
    <property type="component" value="Unassembled WGS sequence"/>
</dbReference>
<dbReference type="NCBIfam" id="TIGR01845">
    <property type="entry name" value="outer_NodT"/>
    <property type="match status" value="1"/>
</dbReference>
<reference evidence="4" key="1">
    <citation type="submission" date="2018-11" db="EMBL/GenBank/DDBJ databases">
        <title>Rhizobium chutanense sp. nov., isolated from root nodules of Phaseolus vulgaris in China.</title>
        <authorList>
            <person name="Huo Y."/>
        </authorList>
    </citation>
    <scope>NUCLEOTIDE SEQUENCE [LARGE SCALE GENOMIC DNA]</scope>
    <source>
        <strain evidence="4">CCBAU 65647</strain>
    </source>
</reference>
<dbReference type="InterPro" id="IPR010131">
    <property type="entry name" value="MdtP/NodT-like"/>
</dbReference>
<gene>
    <name evidence="3" type="ORF">EFQ99_19420</name>
</gene>
<proteinExistence type="inferred from homology"/>
<feature type="signal peptide" evidence="2">
    <location>
        <begin position="1"/>
        <end position="33"/>
    </location>
</feature>
<comment type="caution">
    <text evidence="3">The sequence shown here is derived from an EMBL/GenBank/DDBJ whole genome shotgun (WGS) entry which is preliminary data.</text>
</comment>
<keyword evidence="4" id="KW-1185">Reference proteome</keyword>
<comment type="similarity">
    <text evidence="1 2">Belongs to the outer membrane factor (OMF) (TC 1.B.17) family.</text>
</comment>
<sequence length="494" mass="52534">MYSSLSTRLSSLRYAASVFTLLLAGCVSGPDHAPPEMPLPAKFEEGGSKSNGDVVTVEWWTAYRDKQLDGLVAQGLNENLDVLQALEKINAASANVTVASAGGQPSLSVDASHTVSGEKGRLRTTVGTTNTTGGGASLSWLLDFFGQYRRSKESAIGSLGAAYATADNAKLTFLKDLVSSYVDARYYQERIALSQANLKSRQQTYELTQLQLKAGAASRLDVVQAEGLVQSTKADIPGLEQSFTESAHHIATLLGMPAASLTDELHKSAGQPVFRGSIRAGILADLIRNRPDIRKAERELAAAVADIGAAESQLYPSISLSGSISPSWVKSSGASGASLTSWFFGPTLNLPIFDGGKLRANVDIEKSDARTQYLAWKAAVLNGVEEVENALSAVRRDTQTLEPLRRQVQTAQESLVLSTTSYKDGASSLLDVLDAQRSVSDAQASLAATVQQVAKDYVDLYVAVGAGYLPPQGQVVSERTAKSASWPERFALSP</sequence>
<name>A0A3S0QUG5_9HYPH</name>
<feature type="chain" id="PRO_5018380612" evidence="2">
    <location>
        <begin position="34"/>
        <end position="494"/>
    </location>
</feature>
<evidence type="ECO:0000313" key="3">
    <source>
        <dbReference type="EMBL" id="RUM24119.1"/>
    </source>
</evidence>
<dbReference type="OrthoDB" id="7181739at2"/>
<comment type="subcellular location">
    <subcellularLocation>
        <location evidence="2">Cell membrane</location>
        <topology evidence="2">Lipid-anchor</topology>
    </subcellularLocation>
</comment>
<keyword evidence="2" id="KW-0564">Palmitate</keyword>
<dbReference type="GO" id="GO:0005886">
    <property type="term" value="C:plasma membrane"/>
    <property type="evidence" value="ECO:0007669"/>
    <property type="project" value="UniProtKB-SubCell"/>
</dbReference>
<dbReference type="EMBL" id="RJTH01000006">
    <property type="protein sequence ID" value="RUM24119.1"/>
    <property type="molecule type" value="Genomic_DNA"/>
</dbReference>
<evidence type="ECO:0000313" key="4">
    <source>
        <dbReference type="Proteomes" id="UP000278823"/>
    </source>
</evidence>
<dbReference type="SUPFAM" id="SSF56954">
    <property type="entry name" value="Outer membrane efflux proteins (OEP)"/>
    <property type="match status" value="1"/>
</dbReference>
<dbReference type="InterPro" id="IPR003423">
    <property type="entry name" value="OMP_efflux"/>
</dbReference>
<evidence type="ECO:0000256" key="1">
    <source>
        <dbReference type="ARBA" id="ARBA00007613"/>
    </source>
</evidence>
<dbReference type="PANTHER" id="PTHR30203">
    <property type="entry name" value="OUTER MEMBRANE CATION EFFLUX PROTEIN"/>
    <property type="match status" value="1"/>
</dbReference>
<dbReference type="AlphaFoldDB" id="A0A3S0QUG5"/>
<keyword evidence="2" id="KW-0732">Signal</keyword>
<dbReference type="RefSeq" id="WP_126922684.1">
    <property type="nucleotide sequence ID" value="NZ_ML133691.1"/>
</dbReference>
<keyword evidence="2" id="KW-1134">Transmembrane beta strand</keyword>
<organism evidence="3 4">
    <name type="scientific">Rhizobium vallis</name>
    <dbReference type="NCBI Taxonomy" id="634290"/>
    <lineage>
        <taxon>Bacteria</taxon>
        <taxon>Pseudomonadati</taxon>
        <taxon>Pseudomonadota</taxon>
        <taxon>Alphaproteobacteria</taxon>
        <taxon>Hyphomicrobiales</taxon>
        <taxon>Rhizobiaceae</taxon>
        <taxon>Rhizobium/Agrobacterium group</taxon>
        <taxon>Rhizobium</taxon>
    </lineage>
</organism>
<accession>A0A3S0QUG5</accession>
<dbReference type="GO" id="GO:0015562">
    <property type="term" value="F:efflux transmembrane transporter activity"/>
    <property type="evidence" value="ECO:0007669"/>
    <property type="project" value="InterPro"/>
</dbReference>
<keyword evidence="2" id="KW-0449">Lipoprotein</keyword>
<dbReference type="Gene3D" id="2.20.200.10">
    <property type="entry name" value="Outer membrane efflux proteins (OEP)"/>
    <property type="match status" value="1"/>
</dbReference>
<protein>
    <submittedName>
        <fullName evidence="3">Efflux transporter outer membrane subunit</fullName>
    </submittedName>
</protein>
<dbReference type="Pfam" id="PF02321">
    <property type="entry name" value="OEP"/>
    <property type="match status" value="2"/>
</dbReference>
<evidence type="ECO:0000256" key="2">
    <source>
        <dbReference type="RuleBase" id="RU362097"/>
    </source>
</evidence>
<keyword evidence="2" id="KW-0812">Transmembrane</keyword>
<dbReference type="Gene3D" id="1.20.1600.10">
    <property type="entry name" value="Outer membrane efflux proteins (OEP)"/>
    <property type="match status" value="1"/>
</dbReference>